<dbReference type="Proteomes" id="UP000237271">
    <property type="component" value="Unassembled WGS sequence"/>
</dbReference>
<gene>
    <name evidence="1" type="ORF">PHPALM_20900</name>
</gene>
<dbReference type="PANTHER" id="PTHR47150">
    <property type="entry name" value="OS12G0169200 PROTEIN"/>
    <property type="match status" value="1"/>
</dbReference>
<name>A0A2P4XDP4_9STRA</name>
<accession>A0A2P4XDP4</accession>
<keyword evidence="2" id="KW-1185">Reference proteome</keyword>
<comment type="caution">
    <text evidence="1">The sequence shown here is derived from an EMBL/GenBank/DDBJ whole genome shotgun (WGS) entry which is preliminary data.</text>
</comment>
<dbReference type="PANTHER" id="PTHR47150:SF5">
    <property type="entry name" value="OS07G0546750 PROTEIN"/>
    <property type="match status" value="1"/>
</dbReference>
<dbReference type="EMBL" id="NCKW01011356">
    <property type="protein sequence ID" value="POM63667.1"/>
    <property type="molecule type" value="Genomic_DNA"/>
</dbReference>
<protein>
    <submittedName>
        <fullName evidence="1">Uncharacterized protein</fullName>
    </submittedName>
</protein>
<proteinExistence type="predicted"/>
<dbReference type="AlphaFoldDB" id="A0A2P4XDP4"/>
<evidence type="ECO:0000313" key="2">
    <source>
        <dbReference type="Proteomes" id="UP000237271"/>
    </source>
</evidence>
<evidence type="ECO:0000313" key="1">
    <source>
        <dbReference type="EMBL" id="POM63667.1"/>
    </source>
</evidence>
<organism evidence="1 2">
    <name type="scientific">Phytophthora palmivora</name>
    <dbReference type="NCBI Taxonomy" id="4796"/>
    <lineage>
        <taxon>Eukaryota</taxon>
        <taxon>Sar</taxon>
        <taxon>Stramenopiles</taxon>
        <taxon>Oomycota</taxon>
        <taxon>Peronosporomycetes</taxon>
        <taxon>Peronosporales</taxon>
        <taxon>Peronosporaceae</taxon>
        <taxon>Phytophthora</taxon>
    </lineage>
</organism>
<reference evidence="1 2" key="1">
    <citation type="journal article" date="2017" name="Genome Biol. Evol.">
        <title>Phytophthora megakarya and P. palmivora, closely related causal agents of cacao black pod rot, underwent increases in genome sizes and gene numbers by different mechanisms.</title>
        <authorList>
            <person name="Ali S.S."/>
            <person name="Shao J."/>
            <person name="Lary D.J."/>
            <person name="Kronmiller B."/>
            <person name="Shen D."/>
            <person name="Strem M.D."/>
            <person name="Amoako-Attah I."/>
            <person name="Akrofi A.Y."/>
            <person name="Begoude B.A."/>
            <person name="Ten Hoopen G.M."/>
            <person name="Coulibaly K."/>
            <person name="Kebe B.I."/>
            <person name="Melnick R.L."/>
            <person name="Guiltinan M.J."/>
            <person name="Tyler B.M."/>
            <person name="Meinhardt L.W."/>
            <person name="Bailey B.A."/>
        </authorList>
    </citation>
    <scope>NUCLEOTIDE SEQUENCE [LARGE SCALE GENOMIC DNA]</scope>
    <source>
        <strain evidence="2">sbr112.9</strain>
    </source>
</reference>
<dbReference type="OrthoDB" id="127355at2759"/>
<sequence length="257" mass="29006">MNTDSSSLRLFSIFDDSEEDDVVAVLAAYMLQTQSSFPAHGSSPGRLPNIDRGAPEAHEHLVRDYFAEVPVYSEHTFRRRFTMRRSLYLRIVRCVELQDCYFQQRPDATEKMGLSAMQKCTAAVRQLAYGMPADAVGEYVMIGESSAIKSLMRFCTAVIAVFEDQYLRTSTEFDVQQLYAMHKKRGGGGCWYVGEIRLHALELKKLPNRLYKGKEDSPAILLEVVDSQDLCFGTCSSGYRDHTMTSMSSIDPISSRC</sequence>